<evidence type="ECO:0000259" key="3">
    <source>
        <dbReference type="Pfam" id="PF03061"/>
    </source>
</evidence>
<dbReference type="EMBL" id="JACBZN010000001">
    <property type="protein sequence ID" value="NYI36976.1"/>
    <property type="molecule type" value="Genomic_DNA"/>
</dbReference>
<evidence type="ECO:0000313" key="5">
    <source>
        <dbReference type="EMBL" id="NYI36976.1"/>
    </source>
</evidence>
<dbReference type="CDD" id="cd03443">
    <property type="entry name" value="PaaI_thioesterase"/>
    <property type="match status" value="1"/>
</dbReference>
<protein>
    <submittedName>
        <fullName evidence="4">PaaI family thioesterase</fullName>
    </submittedName>
    <submittedName>
        <fullName evidence="5">Uncharacterized protein (TIGR00369 family)</fullName>
    </submittedName>
</protein>
<evidence type="ECO:0000313" key="4">
    <source>
        <dbReference type="EMBL" id="MBD1269115.1"/>
    </source>
</evidence>
<dbReference type="EMBL" id="JACWMT010000001">
    <property type="protein sequence ID" value="MBD1269115.1"/>
    <property type="molecule type" value="Genomic_DNA"/>
</dbReference>
<dbReference type="PANTHER" id="PTHR21660:SF1">
    <property type="entry name" value="ACYL-COENZYME A THIOESTERASE 13"/>
    <property type="match status" value="1"/>
</dbReference>
<dbReference type="NCBIfam" id="TIGR00369">
    <property type="entry name" value="unchar_dom_1"/>
    <property type="match status" value="1"/>
</dbReference>
<dbReference type="Gene3D" id="3.10.129.10">
    <property type="entry name" value="Hotdog Thioesterase"/>
    <property type="match status" value="1"/>
</dbReference>
<dbReference type="InterPro" id="IPR003736">
    <property type="entry name" value="PAAI_dom"/>
</dbReference>
<proteinExistence type="inferred from homology"/>
<sequence length="128" mass="12742">MTAVGDPGPFASHLGFRVVRADAEGAVVEATPGPDHVNGGGILHGGYLNALLDSATGWAVHATGAGVVAPHVQLSTQFVRAGAPGRPLVCVATCISAGGRIAMTEGEITQDGRVIARATGTHAVIARG</sequence>
<reference evidence="4" key="2">
    <citation type="submission" date="2020-09" db="EMBL/GenBank/DDBJ databases">
        <title>Novel species in genus Aeromicrobium.</title>
        <authorList>
            <person name="Zhang G."/>
        </authorList>
    </citation>
    <scope>NUCLEOTIDE SEQUENCE</scope>
    <source>
        <strain evidence="4">SSW1-57</strain>
    </source>
</reference>
<name>A0A8I0FSI7_9ACTN</name>
<comment type="caution">
    <text evidence="4">The sequence shown here is derived from an EMBL/GenBank/DDBJ whole genome shotgun (WGS) entry which is preliminary data.</text>
</comment>
<dbReference type="Pfam" id="PF03061">
    <property type="entry name" value="4HBT"/>
    <property type="match status" value="1"/>
</dbReference>
<dbReference type="PANTHER" id="PTHR21660">
    <property type="entry name" value="THIOESTERASE SUPERFAMILY MEMBER-RELATED"/>
    <property type="match status" value="1"/>
</dbReference>
<organism evidence="4 7">
    <name type="scientific">Aeromicrobium tamlense</name>
    <dbReference type="NCBI Taxonomy" id="375541"/>
    <lineage>
        <taxon>Bacteria</taxon>
        <taxon>Bacillati</taxon>
        <taxon>Actinomycetota</taxon>
        <taxon>Actinomycetes</taxon>
        <taxon>Propionibacteriales</taxon>
        <taxon>Nocardioidaceae</taxon>
        <taxon>Aeromicrobium</taxon>
    </lineage>
</organism>
<evidence type="ECO:0000313" key="7">
    <source>
        <dbReference type="Proteomes" id="UP000659061"/>
    </source>
</evidence>
<dbReference type="InterPro" id="IPR029069">
    <property type="entry name" value="HotDog_dom_sf"/>
</dbReference>
<dbReference type="InterPro" id="IPR006683">
    <property type="entry name" value="Thioestr_dom"/>
</dbReference>
<evidence type="ECO:0000256" key="1">
    <source>
        <dbReference type="ARBA" id="ARBA00008324"/>
    </source>
</evidence>
<dbReference type="AlphaFoldDB" id="A0A8I0FSI7"/>
<keyword evidence="2" id="KW-0378">Hydrolase</keyword>
<dbReference type="Proteomes" id="UP000587211">
    <property type="component" value="Unassembled WGS sequence"/>
</dbReference>
<dbReference type="Proteomes" id="UP000659061">
    <property type="component" value="Unassembled WGS sequence"/>
</dbReference>
<accession>A0A8I0FSI7</accession>
<feature type="domain" description="Thioesterase" evidence="3">
    <location>
        <begin position="40"/>
        <end position="113"/>
    </location>
</feature>
<gene>
    <name evidence="5" type="ORF">BJ975_000351</name>
    <name evidence="4" type="ORF">IDH50_02610</name>
</gene>
<reference evidence="5 6" key="1">
    <citation type="submission" date="2020-07" db="EMBL/GenBank/DDBJ databases">
        <title>Sequencing the genomes of 1000 actinobacteria strains.</title>
        <authorList>
            <person name="Klenk H.-P."/>
        </authorList>
    </citation>
    <scope>NUCLEOTIDE SEQUENCE [LARGE SCALE GENOMIC DNA]</scope>
    <source>
        <strain evidence="5 6">DSM 19087</strain>
    </source>
</reference>
<dbReference type="SUPFAM" id="SSF54637">
    <property type="entry name" value="Thioesterase/thiol ester dehydrase-isomerase"/>
    <property type="match status" value="1"/>
</dbReference>
<comment type="similarity">
    <text evidence="1">Belongs to the thioesterase PaaI family.</text>
</comment>
<dbReference type="RefSeq" id="WP_179423070.1">
    <property type="nucleotide sequence ID" value="NZ_BAAAMP010000002.1"/>
</dbReference>
<dbReference type="InterPro" id="IPR039298">
    <property type="entry name" value="ACOT13"/>
</dbReference>
<dbReference type="GO" id="GO:0047617">
    <property type="term" value="F:fatty acyl-CoA hydrolase activity"/>
    <property type="evidence" value="ECO:0007669"/>
    <property type="project" value="InterPro"/>
</dbReference>
<evidence type="ECO:0000256" key="2">
    <source>
        <dbReference type="ARBA" id="ARBA00022801"/>
    </source>
</evidence>
<keyword evidence="6" id="KW-1185">Reference proteome</keyword>
<evidence type="ECO:0000313" key="6">
    <source>
        <dbReference type="Proteomes" id="UP000587211"/>
    </source>
</evidence>